<comment type="caution">
    <text evidence="2">The sequence shown here is derived from an EMBL/GenBank/DDBJ whole genome shotgun (WGS) entry which is preliminary data.</text>
</comment>
<evidence type="ECO:0000256" key="1">
    <source>
        <dbReference type="SAM" id="Phobius"/>
    </source>
</evidence>
<dbReference type="EMBL" id="CAJNOJ010000286">
    <property type="protein sequence ID" value="CAF1370485.1"/>
    <property type="molecule type" value="Genomic_DNA"/>
</dbReference>
<evidence type="ECO:0000313" key="2">
    <source>
        <dbReference type="EMBL" id="CAF1370485.1"/>
    </source>
</evidence>
<protein>
    <recommendedName>
        <fullName evidence="4">Exostosin GT47 domain-containing protein</fullName>
    </recommendedName>
</protein>
<name>A0A815J0L3_ADIRI</name>
<evidence type="ECO:0008006" key="4">
    <source>
        <dbReference type="Google" id="ProtNLM"/>
    </source>
</evidence>
<dbReference type="AlphaFoldDB" id="A0A815J0L3"/>
<keyword evidence="1" id="KW-1133">Transmembrane helix</keyword>
<accession>A0A815J0L3</accession>
<keyword evidence="1" id="KW-0812">Transmembrane</keyword>
<reference evidence="2" key="1">
    <citation type="submission" date="2021-02" db="EMBL/GenBank/DDBJ databases">
        <authorList>
            <person name="Nowell W R."/>
        </authorList>
    </citation>
    <scope>NUCLEOTIDE SEQUENCE</scope>
</reference>
<dbReference type="Proteomes" id="UP000663852">
    <property type="component" value="Unassembled WGS sequence"/>
</dbReference>
<gene>
    <name evidence="2" type="ORF">EDS130_LOCUS34345</name>
</gene>
<organism evidence="2 3">
    <name type="scientific">Adineta ricciae</name>
    <name type="common">Rotifer</name>
    <dbReference type="NCBI Taxonomy" id="249248"/>
    <lineage>
        <taxon>Eukaryota</taxon>
        <taxon>Metazoa</taxon>
        <taxon>Spiralia</taxon>
        <taxon>Gnathifera</taxon>
        <taxon>Rotifera</taxon>
        <taxon>Eurotatoria</taxon>
        <taxon>Bdelloidea</taxon>
        <taxon>Adinetida</taxon>
        <taxon>Adinetidae</taxon>
        <taxon>Adineta</taxon>
    </lineage>
</organism>
<proteinExistence type="predicted"/>
<evidence type="ECO:0000313" key="3">
    <source>
        <dbReference type="Proteomes" id="UP000663852"/>
    </source>
</evidence>
<keyword evidence="1" id="KW-0472">Membrane</keyword>
<sequence>MIFYSRFHLVSKLRLVVGLFLCSILINFYQFIYHSPSCSNLCPYKSILSQNQLAFDKFHIVPHYADFICPQNFRNLADWVYGWPEGVFEEELDITTDKGYRIGSCLVSGSIIYVKSDYLEKFFSKVYPYLNSRFVLITGQSDVSPPDRYLAYLDMHDSKIIHWFGQNVETYASENGKFTPIPIGINCYEMGRALQRVRRQKSTSALLFLSNSTDPNEYYSSSLFFSQQSATQHITTQLLLVNFQRQTDPTGTRTHVWKTFCDRNTTSNFVKCIDKPQGVDSSALPTIYARNRQYPFWLSPRGNGIDCHRTWEALYLDVIPIVWNSTLNSLYTDLPIIVVNDHSEITEHFLLTKLTEILVKKRSKRPVYRYEKLAFGYWRRLILSKSRYSITTIKRENQCWRAKSTSKRHD</sequence>
<feature type="transmembrane region" description="Helical" evidence="1">
    <location>
        <begin position="12"/>
        <end position="32"/>
    </location>
</feature>
<dbReference type="OrthoDB" id="9974158at2759"/>